<feature type="signal peptide" evidence="2">
    <location>
        <begin position="1"/>
        <end position="24"/>
    </location>
</feature>
<reference evidence="4" key="1">
    <citation type="submission" date="2017-01" db="EMBL/GenBank/DDBJ databases">
        <title>Comparative genomics of anhydrobiosis in the tardigrade Hypsibius dujardini.</title>
        <authorList>
            <person name="Yoshida Y."/>
            <person name="Koutsovoulos G."/>
            <person name="Laetsch D."/>
            <person name="Stevens L."/>
            <person name="Kumar S."/>
            <person name="Horikawa D."/>
            <person name="Ishino K."/>
            <person name="Komine S."/>
            <person name="Tomita M."/>
            <person name="Blaxter M."/>
            <person name="Arakawa K."/>
        </authorList>
    </citation>
    <scope>NUCLEOTIDE SEQUENCE [LARGE SCALE GENOMIC DNA]</scope>
    <source>
        <strain evidence="4">Z151</strain>
    </source>
</reference>
<protein>
    <submittedName>
        <fullName evidence="3">Uncharacterized protein</fullName>
    </submittedName>
</protein>
<sequence length="270" mass="30392">MEFCVSTLLHLFLGVSLIIRHCLGYYDTIACYGTGDCILQLAAGGHADDQHKWNSECHDGEGIIGLNGGGDYQGFGTIWCRFLFPKKAPTFGLYPYYDYCNLRDISLREFYCYDKLYPVDTYDTFATAVSSSQYYPGGLSVSSSYKCCRLPLGYHFDYRLCEYKYTHDRWGEHYGGPAWIVKCDRNYLVTGFGQGHNPWTNALHYTWVQCCPFFYDLAFQIPHPPSNRTVTRGSPYCYGGTNCDIPKQDSSSSSTDSPPDAGNATDAPAK</sequence>
<feature type="region of interest" description="Disordered" evidence="1">
    <location>
        <begin position="247"/>
        <end position="270"/>
    </location>
</feature>
<evidence type="ECO:0000256" key="2">
    <source>
        <dbReference type="SAM" id="SignalP"/>
    </source>
</evidence>
<feature type="compositionally biased region" description="Low complexity" evidence="1">
    <location>
        <begin position="249"/>
        <end position="260"/>
    </location>
</feature>
<dbReference type="EMBL" id="MTYJ01000270">
    <property type="protein sequence ID" value="OWA52479.1"/>
    <property type="molecule type" value="Genomic_DNA"/>
</dbReference>
<evidence type="ECO:0000313" key="4">
    <source>
        <dbReference type="Proteomes" id="UP000192578"/>
    </source>
</evidence>
<name>A0A9X6NMS5_HYPEX</name>
<feature type="chain" id="PRO_5040882128" evidence="2">
    <location>
        <begin position="25"/>
        <end position="270"/>
    </location>
</feature>
<organism evidence="3 4">
    <name type="scientific">Hypsibius exemplaris</name>
    <name type="common">Freshwater tardigrade</name>
    <dbReference type="NCBI Taxonomy" id="2072580"/>
    <lineage>
        <taxon>Eukaryota</taxon>
        <taxon>Metazoa</taxon>
        <taxon>Ecdysozoa</taxon>
        <taxon>Tardigrada</taxon>
        <taxon>Eutardigrada</taxon>
        <taxon>Parachela</taxon>
        <taxon>Hypsibioidea</taxon>
        <taxon>Hypsibiidae</taxon>
        <taxon>Hypsibius</taxon>
    </lineage>
</organism>
<evidence type="ECO:0000256" key="1">
    <source>
        <dbReference type="SAM" id="MobiDB-lite"/>
    </source>
</evidence>
<gene>
    <name evidence="3" type="ORF">BV898_16932</name>
</gene>
<comment type="caution">
    <text evidence="3">The sequence shown here is derived from an EMBL/GenBank/DDBJ whole genome shotgun (WGS) entry which is preliminary data.</text>
</comment>
<dbReference type="OrthoDB" id="10031915at2759"/>
<keyword evidence="4" id="KW-1185">Reference proteome</keyword>
<dbReference type="AlphaFoldDB" id="A0A9X6NMS5"/>
<accession>A0A9X6NMS5</accession>
<evidence type="ECO:0000313" key="3">
    <source>
        <dbReference type="EMBL" id="OWA52479.1"/>
    </source>
</evidence>
<keyword evidence="2" id="KW-0732">Signal</keyword>
<dbReference type="Proteomes" id="UP000192578">
    <property type="component" value="Unassembled WGS sequence"/>
</dbReference>
<proteinExistence type="predicted"/>